<feature type="region of interest" description="Disordered" evidence="1">
    <location>
        <begin position="56"/>
        <end position="164"/>
    </location>
</feature>
<dbReference type="Proteomes" id="UP000050863">
    <property type="component" value="Unassembled WGS sequence"/>
</dbReference>
<keyword evidence="3" id="KW-1185">Reference proteome</keyword>
<evidence type="ECO:0000313" key="3">
    <source>
        <dbReference type="Proteomes" id="UP000050863"/>
    </source>
</evidence>
<dbReference type="OrthoDB" id="7161229at2"/>
<dbReference type="RefSeq" id="WP_057838510.1">
    <property type="nucleotide sequence ID" value="NZ_LLXZ01000164.1"/>
</dbReference>
<sequence>MKVDKTVMASVALHVLVLGWVMLSFSTKALEMQPEESVAVDVVDSNQLAKVMAGMKTGKKENPKPLVEKVAEAKPVDDTVGKISEKAPVVTETAPPPQPKVEEKPVEKKPDPPKVVEKPKEEQKPVEKKPDPPKVDQIGDTIKKEEKKPPPKPPVQAAKPPPEPQKRIVERHFDQNQIAALLDKRDPTRQATTGDTLNSNAALGLAKGTAADNSATWGSMFQRQVERCWKKPYGGIESQKPEVAFAIRLKRDGTLEGSPVPEGTPTTPFLRVYQESALRAIIECQPYKLPAAFYEEWKYFAPVFKEKV</sequence>
<proteinExistence type="predicted"/>
<gene>
    <name evidence="2" type="ORF">CQ12_39830</name>
</gene>
<comment type="caution">
    <text evidence="2">The sequence shown here is derived from an EMBL/GenBank/DDBJ whole genome shotgun (WGS) entry which is preliminary data.</text>
</comment>
<feature type="compositionally biased region" description="Basic and acidic residues" evidence="1">
    <location>
        <begin position="58"/>
        <end position="85"/>
    </location>
</feature>
<evidence type="ECO:0000313" key="2">
    <source>
        <dbReference type="EMBL" id="KRR01474.1"/>
    </source>
</evidence>
<feature type="compositionally biased region" description="Basic and acidic residues" evidence="1">
    <location>
        <begin position="100"/>
        <end position="134"/>
    </location>
</feature>
<organism evidence="2 3">
    <name type="scientific">Bradyrhizobium jicamae</name>
    <dbReference type="NCBI Taxonomy" id="280332"/>
    <lineage>
        <taxon>Bacteria</taxon>
        <taxon>Pseudomonadati</taxon>
        <taxon>Pseudomonadota</taxon>
        <taxon>Alphaproteobacteria</taxon>
        <taxon>Hyphomicrobiales</taxon>
        <taxon>Nitrobacteraceae</taxon>
        <taxon>Bradyrhizobium</taxon>
    </lineage>
</organism>
<accession>A0A0R3L101</accession>
<reference evidence="2 3" key="1">
    <citation type="submission" date="2014-03" db="EMBL/GenBank/DDBJ databases">
        <title>Bradyrhizobium valentinum sp. nov., isolated from effective nodules of Lupinus mariae-josephae, a lupine endemic of basic-lime soils in Eastern Spain.</title>
        <authorList>
            <person name="Duran D."/>
            <person name="Rey L."/>
            <person name="Navarro A."/>
            <person name="Busquets A."/>
            <person name="Imperial J."/>
            <person name="Ruiz-Argueso T."/>
        </authorList>
    </citation>
    <scope>NUCLEOTIDE SEQUENCE [LARGE SCALE GENOMIC DNA]</scope>
    <source>
        <strain evidence="2 3">PAC68</strain>
    </source>
</reference>
<protein>
    <submittedName>
        <fullName evidence="2">Protein TolA</fullName>
    </submittedName>
</protein>
<name>A0A0R3L101_9BRAD</name>
<dbReference type="AlphaFoldDB" id="A0A0R3L101"/>
<dbReference type="Gene3D" id="3.30.1150.10">
    <property type="match status" value="1"/>
</dbReference>
<dbReference type="STRING" id="280332.CQ12_39830"/>
<feature type="compositionally biased region" description="Pro residues" evidence="1">
    <location>
        <begin position="151"/>
        <end position="163"/>
    </location>
</feature>
<dbReference type="SUPFAM" id="SSF74653">
    <property type="entry name" value="TolA/TonB C-terminal domain"/>
    <property type="match status" value="1"/>
</dbReference>
<dbReference type="EMBL" id="LLXZ01000164">
    <property type="protein sequence ID" value="KRR01474.1"/>
    <property type="molecule type" value="Genomic_DNA"/>
</dbReference>
<evidence type="ECO:0000256" key="1">
    <source>
        <dbReference type="SAM" id="MobiDB-lite"/>
    </source>
</evidence>